<dbReference type="Proteomes" id="UP000075882">
    <property type="component" value="Unassembled WGS sequence"/>
</dbReference>
<organism evidence="7">
    <name type="scientific">Anopheles coluzzii</name>
    <name type="common">African malaria mosquito</name>
    <dbReference type="NCBI Taxonomy" id="1518534"/>
    <lineage>
        <taxon>Eukaryota</taxon>
        <taxon>Metazoa</taxon>
        <taxon>Ecdysozoa</taxon>
        <taxon>Arthropoda</taxon>
        <taxon>Hexapoda</taxon>
        <taxon>Insecta</taxon>
        <taxon>Pterygota</taxon>
        <taxon>Neoptera</taxon>
        <taxon>Endopterygota</taxon>
        <taxon>Diptera</taxon>
        <taxon>Nematocera</taxon>
        <taxon>Culicoidea</taxon>
        <taxon>Culicidae</taxon>
        <taxon>Anophelinae</taxon>
        <taxon>Anopheles</taxon>
    </lineage>
</organism>
<dbReference type="GO" id="GO:0005634">
    <property type="term" value="C:nucleus"/>
    <property type="evidence" value="ECO:0007669"/>
    <property type="project" value="UniProtKB-SubCell"/>
</dbReference>
<evidence type="ECO:0000256" key="1">
    <source>
        <dbReference type="ARBA" id="ARBA00004123"/>
    </source>
</evidence>
<feature type="compositionally biased region" description="Polar residues" evidence="5">
    <location>
        <begin position="883"/>
        <end position="898"/>
    </location>
</feature>
<protein>
    <recommendedName>
        <fullName evidence="6">C2H2-type domain-containing protein</fullName>
    </recommendedName>
</protein>
<evidence type="ECO:0000256" key="3">
    <source>
        <dbReference type="ARBA" id="ARBA00023242"/>
    </source>
</evidence>
<dbReference type="SUPFAM" id="SSF50978">
    <property type="entry name" value="WD40 repeat-like"/>
    <property type="match status" value="1"/>
</dbReference>
<feature type="compositionally biased region" description="Low complexity" evidence="5">
    <location>
        <begin position="74"/>
        <end position="87"/>
    </location>
</feature>
<feature type="region of interest" description="Disordered" evidence="5">
    <location>
        <begin position="74"/>
        <end position="110"/>
    </location>
</feature>
<dbReference type="VEuPathDB" id="VectorBase:ACON2_034595"/>
<sequence>MDASQFVVACIKEEPCDIGPDGQELQHADIKPSVAHHLATETMLSGMSAAAGNSNFFRRKKIIPAVVARKIGNSSTTKSNKTAGTTTVKPMPANVSNNSEESNSTDSMVPAAPVPISAVVEGTTQEQRLQEEEVSKSITAPEESKKDANSNPSAPSKPATAFRRIKPKVAILPQLKPAKSILKKTNTTSQEPSSSSSPESTVANAAENEEKRALLDPESEPVAEKTDTRQEDKDETLTNIPNTSSQVTSHSTHSIVTSEKPEEPKHSVEVVDETNVLQHSVQSVQSETNENETDAKNVSQTANVVICDIKEQTAQQENSSVLEATNSTIVAIDNAPQASTPTLQDVSKQSISQTALSSTPVAATVGTKTIKRAIPLELTDQVPDEPKLAPPPIEPEKLKDGPHPIVEEAPIPVPEPATGVDLIIAMARMRRENRVMSVDTASVEEEFDRMEEELSVASVTPTKPTSTSGGRKQKQKPKRKKRKRRRDELVELLLKHVNYESLIEDLVQQEKQRLNYVSSSSTESDEERSLSPLERYIRGQERERRQQNEENIVVESDDSTTTSDESLVEEKILSIFCNKDGSTVQNDRPIVQQKARSSGCSTSMRAVLADLEKERSDICDRMADEAAVEIKEAESLLDSDNDVKQCSDELPVAPAVASTGVIDASSAAAAPTFAIPEISASEEEIVTPRPRQMIRVRNSRALLASPPPEEPVKQGRKRGRGRGAATKQSPANGDEPIVAEHTHLELDPENPLVKCGHCGTSIVPDVWQEHYNFHNGATYRVGIDQPFDLQDVKAMSAVIQRFMKVQRRAEVACERCGEVKKSGTGMASHLQTCGKSKDELEQSKTACEHCGRKMKAVSITVHQLQHCKVLKLKQQQQQQQQQESQAAEHTADNTTTPSGRMKRKSVTTAERLIKKLTKEINEEAGGDELVRKISGDGLTEFIMKCWLTHLQQSKEGVCPKKGCAFFGMTAECMRREHSYQEDGNDPKPAYQCVKCGHMTVNQSTVYDHIRLVHPDLVRKAALQQHTGIFGSDGDSDAYVASGNGSASDDTYSSGVLDAEDEELGGGKAKKGKGGKKQSGTAGANKSKSKKGADGSGGKKGAAKQQTGGASKANTSELLDSSMTAAAGEETEVYKEMVFQESVDFKADKANYYLMSVKWTHEFRRDHYTARLLFSELRPDVDTSFFRSLHDLHNYLPNTARSMRYVQCNSKVYDPGYTAEPFKNRWQQMGTFEGQALGCEQLFFTGGPVVSLDWLPLPDGVPPDADQFLAIACKQTYDEYYSCEELAVPQPRKCLVQIWNGDDFDRLGLLAVAGSDGDVHLYALSRSMAETPEDTKPGTPPRVLPLRPVMLLSLSFTTPPTHDGPAADFTGRSVLRIAWSREKGHNVLAAGYSNGVVAVWNLAAKSTLLCGTKEGIRTLLPVHRILHSSSSCITALDLHYSSGTRFLVVCNADRRLKVYDLRCGLYQPLESLSTIVRSRMPALRWMLHFPVLVIAYDDALCIDRCAYTVHQPREIGLRMFGIFTLGAEMTDLGMNDWLSMNAVSTSGGDLVCHRPVPFVFGMNYKKMAQVLTTTISMKLKPENDSADVSRYDAFSEEYGLLFSDTDKVPTAMDTASLHLKTWRRGKLGHYPAVRLNQIRWNPNTTSYAYYAIGYQAGFVRVRVLRT</sequence>
<feature type="compositionally biased region" description="Low complexity" evidence="5">
    <location>
        <begin position="94"/>
        <end position="110"/>
    </location>
</feature>
<keyword evidence="4" id="KW-0862">Zinc</keyword>
<dbReference type="EnsemblMetazoa" id="ACOM026340-RA">
    <property type="protein sequence ID" value="ACOM026340-PA.1"/>
    <property type="gene ID" value="ACOM026340"/>
</dbReference>
<feature type="region of interest" description="Disordered" evidence="5">
    <location>
        <begin position="449"/>
        <end position="485"/>
    </location>
</feature>
<feature type="compositionally biased region" description="Basic and acidic residues" evidence="5">
    <location>
        <begin position="222"/>
        <end position="236"/>
    </location>
</feature>
<keyword evidence="4" id="KW-0479">Metal-binding</keyword>
<feature type="compositionally biased region" description="Basic and acidic residues" evidence="5">
    <location>
        <begin position="535"/>
        <end position="548"/>
    </location>
</feature>
<feature type="region of interest" description="Disordered" evidence="5">
    <location>
        <begin position="122"/>
        <end position="267"/>
    </location>
</feature>
<reference evidence="7" key="1">
    <citation type="submission" date="2022-08" db="UniProtKB">
        <authorList>
            <consortium name="EnsemblMetazoa"/>
        </authorList>
    </citation>
    <scope>IDENTIFICATION</scope>
</reference>
<dbReference type="SMART" id="SM00355">
    <property type="entry name" value="ZnF_C2H2"/>
    <property type="match status" value="3"/>
</dbReference>
<dbReference type="GO" id="GO:0000127">
    <property type="term" value="C:transcription factor TFIIIC complex"/>
    <property type="evidence" value="ECO:0007669"/>
    <property type="project" value="TreeGrafter"/>
</dbReference>
<dbReference type="PANTHER" id="PTHR15052:SF2">
    <property type="entry name" value="GENERAL TRANSCRIPTION FACTOR 3C POLYPEPTIDE 2"/>
    <property type="match status" value="1"/>
</dbReference>
<feature type="region of interest" description="Disordered" evidence="5">
    <location>
        <begin position="1062"/>
        <end position="1116"/>
    </location>
</feature>
<feature type="region of interest" description="Disordered" evidence="5">
    <location>
        <begin position="698"/>
        <end position="736"/>
    </location>
</feature>
<dbReference type="PROSITE" id="PS50157">
    <property type="entry name" value="ZINC_FINGER_C2H2_2"/>
    <property type="match status" value="1"/>
</dbReference>
<dbReference type="InterPro" id="IPR052416">
    <property type="entry name" value="GTF3C_component"/>
</dbReference>
<evidence type="ECO:0000259" key="6">
    <source>
        <dbReference type="PROSITE" id="PS50157"/>
    </source>
</evidence>
<feature type="region of interest" description="Disordered" evidence="5">
    <location>
        <begin position="878"/>
        <end position="907"/>
    </location>
</feature>
<evidence type="ECO:0000256" key="2">
    <source>
        <dbReference type="ARBA" id="ARBA00023163"/>
    </source>
</evidence>
<feature type="region of interest" description="Disordered" evidence="5">
    <location>
        <begin position="516"/>
        <end position="566"/>
    </location>
</feature>
<feature type="compositionally biased region" description="Low complexity" evidence="5">
    <location>
        <begin position="549"/>
        <end position="565"/>
    </location>
</feature>
<evidence type="ECO:0000313" key="7">
    <source>
        <dbReference type="EnsemblMetazoa" id="ACOM026340-PA.1"/>
    </source>
</evidence>
<keyword evidence="2" id="KW-0804">Transcription</keyword>
<dbReference type="GO" id="GO:0006383">
    <property type="term" value="P:transcription by RNA polymerase III"/>
    <property type="evidence" value="ECO:0007669"/>
    <property type="project" value="TreeGrafter"/>
</dbReference>
<feature type="compositionally biased region" description="Basic residues" evidence="5">
    <location>
        <begin position="471"/>
        <end position="485"/>
    </location>
</feature>
<evidence type="ECO:0000256" key="5">
    <source>
        <dbReference type="SAM" id="MobiDB-lite"/>
    </source>
</evidence>
<feature type="compositionally biased region" description="Low complexity" evidence="5">
    <location>
        <begin position="243"/>
        <end position="258"/>
    </location>
</feature>
<proteinExistence type="predicted"/>
<keyword evidence="4" id="KW-0863">Zinc-finger</keyword>
<dbReference type="GO" id="GO:0008270">
    <property type="term" value="F:zinc ion binding"/>
    <property type="evidence" value="ECO:0007669"/>
    <property type="project" value="UniProtKB-KW"/>
</dbReference>
<accession>A0A8W7P7K2</accession>
<feature type="compositionally biased region" description="Polar residues" evidence="5">
    <location>
        <begin position="457"/>
        <end position="470"/>
    </location>
</feature>
<dbReference type="Gene3D" id="2.130.10.10">
    <property type="entry name" value="YVTN repeat-like/Quinoprotein amine dehydrogenase"/>
    <property type="match status" value="1"/>
</dbReference>
<evidence type="ECO:0000256" key="4">
    <source>
        <dbReference type="PROSITE-ProRule" id="PRU00042"/>
    </source>
</evidence>
<feature type="domain" description="C2H2-type" evidence="6">
    <location>
        <begin position="990"/>
        <end position="1013"/>
    </location>
</feature>
<dbReference type="InterPro" id="IPR036322">
    <property type="entry name" value="WD40_repeat_dom_sf"/>
</dbReference>
<comment type="subcellular location">
    <subcellularLocation>
        <location evidence="1">Nucleus</location>
    </subcellularLocation>
</comment>
<feature type="compositionally biased region" description="Low complexity" evidence="5">
    <location>
        <begin position="1102"/>
        <end position="1112"/>
    </location>
</feature>
<dbReference type="InterPro" id="IPR001680">
    <property type="entry name" value="WD40_rpt"/>
</dbReference>
<dbReference type="InterPro" id="IPR015943">
    <property type="entry name" value="WD40/YVTN_repeat-like_dom_sf"/>
</dbReference>
<keyword evidence="3" id="KW-0539">Nucleus</keyword>
<dbReference type="SMART" id="SM00320">
    <property type="entry name" value="WD40"/>
    <property type="match status" value="2"/>
</dbReference>
<name>A0A8W7P7K2_ANOCL</name>
<feature type="compositionally biased region" description="Low complexity" evidence="5">
    <location>
        <begin position="187"/>
        <end position="201"/>
    </location>
</feature>
<dbReference type="InterPro" id="IPR013087">
    <property type="entry name" value="Znf_C2H2_type"/>
</dbReference>
<dbReference type="PANTHER" id="PTHR15052">
    <property type="entry name" value="RNA POLYMERASE III TRANSCRIPTION INITIATION FACTOR COMPLEX SUBUNIT"/>
    <property type="match status" value="1"/>
</dbReference>